<protein>
    <submittedName>
        <fullName evidence="1">Uncharacterized protein</fullName>
    </submittedName>
</protein>
<dbReference type="RefSeq" id="WP_196192785.1">
    <property type="nucleotide sequence ID" value="NZ_JADPRT010000002.1"/>
</dbReference>
<keyword evidence="2" id="KW-1185">Reference proteome</keyword>
<comment type="caution">
    <text evidence="1">The sequence shown here is derived from an EMBL/GenBank/DDBJ whole genome shotgun (WGS) entry which is preliminary data.</text>
</comment>
<dbReference type="AlphaFoldDB" id="A0A931AZD8"/>
<sequence>MHFEILRLNDSDGRAQASVIAEASAVREIVDRAAATGARLYIRPHVHPLETPASTSATLPGA</sequence>
<dbReference type="Proteomes" id="UP000657385">
    <property type="component" value="Unassembled WGS sequence"/>
</dbReference>
<dbReference type="EMBL" id="JADPRT010000002">
    <property type="protein sequence ID" value="MBF9067629.1"/>
    <property type="molecule type" value="Genomic_DNA"/>
</dbReference>
<evidence type="ECO:0000313" key="1">
    <source>
        <dbReference type="EMBL" id="MBF9067629.1"/>
    </source>
</evidence>
<proteinExistence type="predicted"/>
<gene>
    <name evidence="1" type="ORF">I2501_06190</name>
</gene>
<reference evidence="1" key="1">
    <citation type="submission" date="2020-11" db="EMBL/GenBank/DDBJ databases">
        <title>Isolation and identification of active actinomycetes.</title>
        <authorList>
            <person name="Yu B."/>
        </authorList>
    </citation>
    <scope>NUCLEOTIDE SEQUENCE</scope>
    <source>
        <strain evidence="1">NEAU-YB345</strain>
    </source>
</reference>
<evidence type="ECO:0000313" key="2">
    <source>
        <dbReference type="Proteomes" id="UP000657385"/>
    </source>
</evidence>
<accession>A0A931AZD8</accession>
<name>A0A931AZD8_9ACTN</name>
<organism evidence="1 2">
    <name type="scientific">Streptacidiphilus fuscans</name>
    <dbReference type="NCBI Taxonomy" id="2789292"/>
    <lineage>
        <taxon>Bacteria</taxon>
        <taxon>Bacillati</taxon>
        <taxon>Actinomycetota</taxon>
        <taxon>Actinomycetes</taxon>
        <taxon>Kitasatosporales</taxon>
        <taxon>Streptomycetaceae</taxon>
        <taxon>Streptacidiphilus</taxon>
    </lineage>
</organism>